<evidence type="ECO:0000259" key="6">
    <source>
        <dbReference type="Pfam" id="PF04542"/>
    </source>
</evidence>
<dbReference type="NCBIfam" id="TIGR02937">
    <property type="entry name" value="sigma70-ECF"/>
    <property type="match status" value="1"/>
</dbReference>
<evidence type="ECO:0000259" key="7">
    <source>
        <dbReference type="Pfam" id="PF08281"/>
    </source>
</evidence>
<dbReference type="CDD" id="cd06171">
    <property type="entry name" value="Sigma70_r4"/>
    <property type="match status" value="1"/>
</dbReference>
<dbReference type="PANTHER" id="PTHR43133:SF8">
    <property type="entry name" value="RNA POLYMERASE SIGMA FACTOR HI_1459-RELATED"/>
    <property type="match status" value="1"/>
</dbReference>
<keyword evidence="5" id="KW-0804">Transcription</keyword>
<accession>A5GDM9</accession>
<keyword evidence="9" id="KW-1185">Reference proteome</keyword>
<dbReference type="OrthoDB" id="8684701at2"/>
<dbReference type="STRING" id="351605.Gura_0099"/>
<keyword evidence="4" id="KW-0238">DNA-binding</keyword>
<dbReference type="Pfam" id="PF04542">
    <property type="entry name" value="Sigma70_r2"/>
    <property type="match status" value="1"/>
</dbReference>
<gene>
    <name evidence="8" type="ordered locus">Gura_0099</name>
</gene>
<comment type="similarity">
    <text evidence="1">Belongs to the sigma-70 factor family. ECF subfamily.</text>
</comment>
<dbReference type="PANTHER" id="PTHR43133">
    <property type="entry name" value="RNA POLYMERASE ECF-TYPE SIGMA FACTO"/>
    <property type="match status" value="1"/>
</dbReference>
<evidence type="ECO:0000256" key="2">
    <source>
        <dbReference type="ARBA" id="ARBA00023015"/>
    </source>
</evidence>
<dbReference type="Proteomes" id="UP000006695">
    <property type="component" value="Chromosome"/>
</dbReference>
<dbReference type="Gene3D" id="1.10.1740.10">
    <property type="match status" value="1"/>
</dbReference>
<proteinExistence type="inferred from homology"/>
<keyword evidence="2" id="KW-0805">Transcription regulation</keyword>
<feature type="domain" description="RNA polymerase sigma-70 region 2" evidence="6">
    <location>
        <begin position="30"/>
        <end position="94"/>
    </location>
</feature>
<dbReference type="GO" id="GO:0003677">
    <property type="term" value="F:DNA binding"/>
    <property type="evidence" value="ECO:0007669"/>
    <property type="project" value="UniProtKB-KW"/>
</dbReference>
<dbReference type="SUPFAM" id="SSF88946">
    <property type="entry name" value="Sigma2 domain of RNA polymerase sigma factors"/>
    <property type="match status" value="1"/>
</dbReference>
<dbReference type="RefSeq" id="WP_011937044.1">
    <property type="nucleotide sequence ID" value="NC_009483.1"/>
</dbReference>
<dbReference type="InterPro" id="IPR007627">
    <property type="entry name" value="RNA_pol_sigma70_r2"/>
</dbReference>
<dbReference type="KEGG" id="gur:Gura_0099"/>
<protein>
    <submittedName>
        <fullName evidence="8">RNA polymerase, sigma-24 subunit, RpoE</fullName>
    </submittedName>
</protein>
<dbReference type="HOGENOM" id="CLU_047691_3_0_7"/>
<dbReference type="InterPro" id="IPR013249">
    <property type="entry name" value="RNA_pol_sigma70_r4_t2"/>
</dbReference>
<dbReference type="EMBL" id="CP000698">
    <property type="protein sequence ID" value="ABQ24315.1"/>
    <property type="molecule type" value="Genomic_DNA"/>
</dbReference>
<dbReference type="SUPFAM" id="SSF88659">
    <property type="entry name" value="Sigma3 and sigma4 domains of RNA polymerase sigma factors"/>
    <property type="match status" value="1"/>
</dbReference>
<dbReference type="InterPro" id="IPR014284">
    <property type="entry name" value="RNA_pol_sigma-70_dom"/>
</dbReference>
<organism evidence="8 9">
    <name type="scientific">Geotalea uraniireducens (strain Rf4)</name>
    <name type="common">Geobacter uraniireducens</name>
    <dbReference type="NCBI Taxonomy" id="351605"/>
    <lineage>
        <taxon>Bacteria</taxon>
        <taxon>Pseudomonadati</taxon>
        <taxon>Thermodesulfobacteriota</taxon>
        <taxon>Desulfuromonadia</taxon>
        <taxon>Geobacterales</taxon>
        <taxon>Geobacteraceae</taxon>
        <taxon>Geotalea</taxon>
    </lineage>
</organism>
<dbReference type="AlphaFoldDB" id="A5GDM9"/>
<name>A5GDM9_GEOUR</name>
<dbReference type="InterPro" id="IPR013324">
    <property type="entry name" value="RNA_pol_sigma_r3/r4-like"/>
</dbReference>
<evidence type="ECO:0000256" key="1">
    <source>
        <dbReference type="ARBA" id="ARBA00010641"/>
    </source>
</evidence>
<dbReference type="Pfam" id="PF08281">
    <property type="entry name" value="Sigma70_r4_2"/>
    <property type="match status" value="1"/>
</dbReference>
<sequence>MSDDRDGTTDEDAALVASWRSGELSSFEALVRKHQKRMLNIAFRITGDYEDACEVTQDVFVAAFRGIDSFRGEARFSTWLTSIAVNLSRNRLQQVQAKRRNEAYSLDGPSVGEDCDVVPERPSSAPSALERLERLDLHEKLQGCIKALTAEFREAIVLRDLQDFSYDEMCAIIKVREGTVKSRLFRAREMVKDCLKRAVGEL</sequence>
<evidence type="ECO:0000256" key="3">
    <source>
        <dbReference type="ARBA" id="ARBA00023082"/>
    </source>
</evidence>
<dbReference type="InterPro" id="IPR013325">
    <property type="entry name" value="RNA_pol_sigma_r2"/>
</dbReference>
<dbReference type="InterPro" id="IPR039425">
    <property type="entry name" value="RNA_pol_sigma-70-like"/>
</dbReference>
<evidence type="ECO:0000256" key="4">
    <source>
        <dbReference type="ARBA" id="ARBA00023125"/>
    </source>
</evidence>
<dbReference type="GO" id="GO:0016987">
    <property type="term" value="F:sigma factor activity"/>
    <property type="evidence" value="ECO:0007669"/>
    <property type="project" value="UniProtKB-KW"/>
</dbReference>
<dbReference type="Gene3D" id="1.10.10.10">
    <property type="entry name" value="Winged helix-like DNA-binding domain superfamily/Winged helix DNA-binding domain"/>
    <property type="match status" value="1"/>
</dbReference>
<keyword evidence="3" id="KW-0731">Sigma factor</keyword>
<evidence type="ECO:0000256" key="5">
    <source>
        <dbReference type="ARBA" id="ARBA00023163"/>
    </source>
</evidence>
<reference evidence="8 9" key="1">
    <citation type="submission" date="2007-05" db="EMBL/GenBank/DDBJ databases">
        <title>Complete sequence of Geobacter uraniireducens Rf4.</title>
        <authorList>
            <consortium name="US DOE Joint Genome Institute"/>
            <person name="Copeland A."/>
            <person name="Lucas S."/>
            <person name="Lapidus A."/>
            <person name="Barry K."/>
            <person name="Detter J.C."/>
            <person name="Glavina del Rio T."/>
            <person name="Hammon N."/>
            <person name="Israni S."/>
            <person name="Dalin E."/>
            <person name="Tice H."/>
            <person name="Pitluck S."/>
            <person name="Chertkov O."/>
            <person name="Brettin T."/>
            <person name="Bruce D."/>
            <person name="Han C."/>
            <person name="Schmutz J."/>
            <person name="Larimer F."/>
            <person name="Land M."/>
            <person name="Hauser L."/>
            <person name="Kyrpides N."/>
            <person name="Mikhailova N."/>
            <person name="Shelobolina E."/>
            <person name="Aklujkar M."/>
            <person name="Lovley D."/>
            <person name="Richardson P."/>
        </authorList>
    </citation>
    <scope>NUCLEOTIDE SEQUENCE [LARGE SCALE GENOMIC DNA]</scope>
    <source>
        <strain evidence="8 9">Rf4</strain>
    </source>
</reference>
<feature type="domain" description="RNA polymerase sigma factor 70 region 4 type 2" evidence="7">
    <location>
        <begin position="139"/>
        <end position="189"/>
    </location>
</feature>
<evidence type="ECO:0000313" key="9">
    <source>
        <dbReference type="Proteomes" id="UP000006695"/>
    </source>
</evidence>
<dbReference type="InterPro" id="IPR036388">
    <property type="entry name" value="WH-like_DNA-bd_sf"/>
</dbReference>
<dbReference type="GO" id="GO:0006352">
    <property type="term" value="P:DNA-templated transcription initiation"/>
    <property type="evidence" value="ECO:0007669"/>
    <property type="project" value="InterPro"/>
</dbReference>
<evidence type="ECO:0000313" key="8">
    <source>
        <dbReference type="EMBL" id="ABQ24315.1"/>
    </source>
</evidence>